<comment type="similarity">
    <text evidence="1">Belongs to the peptidase C1 family.</text>
</comment>
<reference evidence="5" key="1">
    <citation type="submission" date="2020-07" db="EMBL/GenBank/DDBJ databases">
        <authorList>
            <person name="Lin J."/>
        </authorList>
    </citation>
    <scope>NUCLEOTIDE SEQUENCE</scope>
</reference>
<protein>
    <submittedName>
        <fullName evidence="5">Uncharacterized protein</fullName>
    </submittedName>
</protein>
<dbReference type="SUPFAM" id="SSF54001">
    <property type="entry name" value="Cysteine proteinases"/>
    <property type="match status" value="1"/>
</dbReference>
<dbReference type="Pfam" id="PF08246">
    <property type="entry name" value="Inhibitor_I29"/>
    <property type="match status" value="1"/>
</dbReference>
<accession>A0A6V7Q864</accession>
<dbReference type="InterPro" id="IPR025660">
    <property type="entry name" value="Pept_his_AS"/>
</dbReference>
<dbReference type="InterPro" id="IPR038765">
    <property type="entry name" value="Papain-like_cys_pep_sf"/>
</dbReference>
<dbReference type="Gene3D" id="3.90.70.10">
    <property type="entry name" value="Cysteine proteinases"/>
    <property type="match status" value="2"/>
</dbReference>
<dbReference type="GO" id="GO:0008234">
    <property type="term" value="F:cysteine-type peptidase activity"/>
    <property type="evidence" value="ECO:0007669"/>
    <property type="project" value="InterPro"/>
</dbReference>
<dbReference type="InterPro" id="IPR013201">
    <property type="entry name" value="Prot_inhib_I29"/>
</dbReference>
<dbReference type="EMBL" id="LR862133">
    <property type="protein sequence ID" value="CAD1839171.1"/>
    <property type="molecule type" value="Genomic_DNA"/>
</dbReference>
<dbReference type="AlphaFoldDB" id="A0A6V7Q864"/>
<organism evidence="5">
    <name type="scientific">Ananas comosus var. bracteatus</name>
    <name type="common">red pineapple</name>
    <dbReference type="NCBI Taxonomy" id="296719"/>
    <lineage>
        <taxon>Eukaryota</taxon>
        <taxon>Viridiplantae</taxon>
        <taxon>Streptophyta</taxon>
        <taxon>Embryophyta</taxon>
        <taxon>Tracheophyta</taxon>
        <taxon>Spermatophyta</taxon>
        <taxon>Magnoliopsida</taxon>
        <taxon>Liliopsida</taxon>
        <taxon>Poales</taxon>
        <taxon>Bromeliaceae</taxon>
        <taxon>Bromelioideae</taxon>
        <taxon>Ananas</taxon>
    </lineage>
</organism>
<evidence type="ECO:0000256" key="1">
    <source>
        <dbReference type="ARBA" id="ARBA00008455"/>
    </source>
</evidence>
<dbReference type="InterPro" id="IPR013128">
    <property type="entry name" value="Peptidase_C1A"/>
</dbReference>
<evidence type="ECO:0000259" key="4">
    <source>
        <dbReference type="SMART" id="SM00848"/>
    </source>
</evidence>
<dbReference type="Pfam" id="PF00112">
    <property type="entry name" value="Peptidase_C1"/>
    <property type="match status" value="2"/>
</dbReference>
<dbReference type="SMART" id="SM00645">
    <property type="entry name" value="Pept_C1"/>
    <property type="match status" value="1"/>
</dbReference>
<name>A0A6V7Q864_ANACO</name>
<evidence type="ECO:0000313" key="5">
    <source>
        <dbReference type="EMBL" id="CAD1839171.1"/>
    </source>
</evidence>
<dbReference type="SMART" id="SM00848">
    <property type="entry name" value="Inhibitor_I29"/>
    <property type="match status" value="1"/>
</dbReference>
<sequence length="256" mass="28656">MAKTFILFIVLALAIAPTLSIPFDEKDLKSEENLWNLYERWRSHHSVPREFDDTSKRFNMFKENVKFIHEFNKKGAPYKLALNKFGDMTKEELKKGYAGSKILHHRMRRGTPRGAASFTHESFNSLPKSIDWRQKGAVTDVKNQGQCGASSGVVLDGHEDVPADNEEALKIAVAHQSVSVAIEASGRAFQFYSEVCMMPTMARRVFSLDECGTDLDHGVVVAGYGGSTRNGTKYWIVRNSWGPNGEKMDASECSAE</sequence>
<feature type="signal peptide" evidence="2">
    <location>
        <begin position="1"/>
        <end position="20"/>
    </location>
</feature>
<evidence type="ECO:0000259" key="3">
    <source>
        <dbReference type="SMART" id="SM00645"/>
    </source>
</evidence>
<feature type="domain" description="Peptidase C1A papain C-terminal" evidence="3">
    <location>
        <begin position="126"/>
        <end position="254"/>
    </location>
</feature>
<dbReference type="GO" id="GO:0006508">
    <property type="term" value="P:proteolysis"/>
    <property type="evidence" value="ECO:0007669"/>
    <property type="project" value="InterPro"/>
</dbReference>
<gene>
    <name evidence="5" type="ORF">CB5_LOCUS22382</name>
</gene>
<dbReference type="PANTHER" id="PTHR12411">
    <property type="entry name" value="CYSTEINE PROTEASE FAMILY C1-RELATED"/>
    <property type="match status" value="1"/>
</dbReference>
<feature type="domain" description="Cathepsin propeptide inhibitor" evidence="4">
    <location>
        <begin position="38"/>
        <end position="93"/>
    </location>
</feature>
<dbReference type="InterPro" id="IPR000668">
    <property type="entry name" value="Peptidase_C1A_C"/>
</dbReference>
<proteinExistence type="inferred from homology"/>
<keyword evidence="2" id="KW-0732">Signal</keyword>
<evidence type="ECO:0000256" key="2">
    <source>
        <dbReference type="SAM" id="SignalP"/>
    </source>
</evidence>
<dbReference type="PROSITE" id="PS00639">
    <property type="entry name" value="THIOL_PROTEASE_HIS"/>
    <property type="match status" value="1"/>
</dbReference>
<feature type="chain" id="PRO_5027980367" evidence="2">
    <location>
        <begin position="21"/>
        <end position="256"/>
    </location>
</feature>